<dbReference type="PANTHER" id="PTHR30349">
    <property type="entry name" value="PHAGE INTEGRASE-RELATED"/>
    <property type="match status" value="1"/>
</dbReference>
<dbReference type="InterPro" id="IPR002104">
    <property type="entry name" value="Integrase_catalytic"/>
</dbReference>
<dbReference type="AlphaFoldDB" id="I4B7P6"/>
<dbReference type="GO" id="GO:0006310">
    <property type="term" value="P:DNA recombination"/>
    <property type="evidence" value="ECO:0007669"/>
    <property type="project" value="UniProtKB-KW"/>
</dbReference>
<dbReference type="GO" id="GO:0015074">
    <property type="term" value="P:DNA integration"/>
    <property type="evidence" value="ECO:0007669"/>
    <property type="project" value="InterPro"/>
</dbReference>
<accession>I4B7P6</accession>
<evidence type="ECO:0000313" key="5">
    <source>
        <dbReference type="EMBL" id="AFM13303.1"/>
    </source>
</evidence>
<dbReference type="GO" id="GO:0003677">
    <property type="term" value="F:DNA binding"/>
    <property type="evidence" value="ECO:0007669"/>
    <property type="project" value="UniProtKB-KW"/>
</dbReference>
<feature type="domain" description="Tyr recombinase" evidence="4">
    <location>
        <begin position="131"/>
        <end position="310"/>
    </location>
</feature>
<dbReference type="PROSITE" id="PS51898">
    <property type="entry name" value="TYR_RECOMBINASE"/>
    <property type="match status" value="1"/>
</dbReference>
<dbReference type="STRING" id="869212.Turpa_2663"/>
<proteinExistence type="inferred from homology"/>
<reference evidence="5 6" key="1">
    <citation type="submission" date="2012-06" db="EMBL/GenBank/DDBJ databases">
        <title>The complete chromosome of genome of Turneriella parva DSM 21527.</title>
        <authorList>
            <consortium name="US DOE Joint Genome Institute (JGI-PGF)"/>
            <person name="Lucas S."/>
            <person name="Han J."/>
            <person name="Lapidus A."/>
            <person name="Bruce D."/>
            <person name="Goodwin L."/>
            <person name="Pitluck S."/>
            <person name="Peters L."/>
            <person name="Kyrpides N."/>
            <person name="Mavromatis K."/>
            <person name="Ivanova N."/>
            <person name="Mikhailova N."/>
            <person name="Chertkov O."/>
            <person name="Detter J.C."/>
            <person name="Tapia R."/>
            <person name="Han C."/>
            <person name="Land M."/>
            <person name="Hauser L."/>
            <person name="Markowitz V."/>
            <person name="Cheng J.-F."/>
            <person name="Hugenholtz P."/>
            <person name="Woyke T."/>
            <person name="Wu D."/>
            <person name="Gronow S."/>
            <person name="Wellnitz S."/>
            <person name="Brambilla E."/>
            <person name="Klenk H.-P."/>
            <person name="Eisen J.A."/>
        </authorList>
    </citation>
    <scope>NUCLEOTIDE SEQUENCE [LARGE SCALE GENOMIC DNA]</scope>
    <source>
        <strain evidence="6">ATCC BAA-1111 / DSM 21527 / NCTC 11395 / H</strain>
    </source>
</reference>
<gene>
    <name evidence="5" type="ordered locus">Turpa_2663</name>
</gene>
<dbReference type="InterPro" id="IPR050090">
    <property type="entry name" value="Tyrosine_recombinase_XerCD"/>
</dbReference>
<name>I4B7P6_TURPD</name>
<evidence type="ECO:0000256" key="1">
    <source>
        <dbReference type="ARBA" id="ARBA00008857"/>
    </source>
</evidence>
<comment type="similarity">
    <text evidence="1">Belongs to the 'phage' integrase family.</text>
</comment>
<keyword evidence="2" id="KW-0238">DNA-binding</keyword>
<dbReference type="CDD" id="cd00397">
    <property type="entry name" value="DNA_BRE_C"/>
    <property type="match status" value="1"/>
</dbReference>
<dbReference type="SUPFAM" id="SSF56349">
    <property type="entry name" value="DNA breaking-rejoining enzymes"/>
    <property type="match status" value="1"/>
</dbReference>
<dbReference type="OrthoDB" id="1098628at2"/>
<dbReference type="HOGENOM" id="CLU_888364_0_0_12"/>
<dbReference type="InterPro" id="IPR013762">
    <property type="entry name" value="Integrase-like_cat_sf"/>
</dbReference>
<dbReference type="Proteomes" id="UP000006048">
    <property type="component" value="Chromosome"/>
</dbReference>
<dbReference type="PANTHER" id="PTHR30349:SF41">
    <property type="entry name" value="INTEGRASE_RECOMBINASE PROTEIN MJ0367-RELATED"/>
    <property type="match status" value="1"/>
</dbReference>
<dbReference type="EMBL" id="CP002959">
    <property type="protein sequence ID" value="AFM13303.1"/>
    <property type="molecule type" value="Genomic_DNA"/>
</dbReference>
<evidence type="ECO:0000256" key="2">
    <source>
        <dbReference type="ARBA" id="ARBA00023125"/>
    </source>
</evidence>
<dbReference type="Gene3D" id="1.10.443.10">
    <property type="entry name" value="Intergrase catalytic core"/>
    <property type="match status" value="1"/>
</dbReference>
<organism evidence="5 6">
    <name type="scientific">Turneriella parva (strain ATCC BAA-1111 / DSM 21527 / NCTC 11395 / H)</name>
    <name type="common">Leptospira parva</name>
    <dbReference type="NCBI Taxonomy" id="869212"/>
    <lineage>
        <taxon>Bacteria</taxon>
        <taxon>Pseudomonadati</taxon>
        <taxon>Spirochaetota</taxon>
        <taxon>Spirochaetia</taxon>
        <taxon>Leptospirales</taxon>
        <taxon>Leptospiraceae</taxon>
        <taxon>Turneriella</taxon>
    </lineage>
</organism>
<dbReference type="InterPro" id="IPR011010">
    <property type="entry name" value="DNA_brk_join_enz"/>
</dbReference>
<keyword evidence="6" id="KW-1185">Reference proteome</keyword>
<protein>
    <submittedName>
        <fullName evidence="5">Integrase family protein</fullName>
    </submittedName>
</protein>
<dbReference type="RefSeq" id="WP_014803806.1">
    <property type="nucleotide sequence ID" value="NC_018020.1"/>
</dbReference>
<dbReference type="Pfam" id="PF00589">
    <property type="entry name" value="Phage_integrase"/>
    <property type="match status" value="1"/>
</dbReference>
<sequence length="313" mass="35612">MPVLELDSFEIRPYSIAMSAIQVPNHAERTNELIAVLNLPRNYRWQIQDFLRYCEIRNLPVDAFSFRKAVDDLREKVRNHQVSAAKFNLFVAANRRLIIKSMEMQNASAIDIFAVTNLLREPAIKIPRSKTETDVLTIEEIEVLKRFATARGSLIIELLQITALRISEALTLSARLTKQGLCYRGSVLGKGHKMRDVYLPEDLYHRISSVFKGESLLFETRRGNRLDRHGVLKMLKVAAHKAVAAGAAGAELLEKARLHIFRHTFATNALSKGIDLYTLAQYMGHSQVQTLVDFYVKKRPNAETVLKVYEHVA</sequence>
<evidence type="ECO:0000313" key="6">
    <source>
        <dbReference type="Proteomes" id="UP000006048"/>
    </source>
</evidence>
<evidence type="ECO:0000256" key="3">
    <source>
        <dbReference type="ARBA" id="ARBA00023172"/>
    </source>
</evidence>
<dbReference type="KEGG" id="tpx:Turpa_2663"/>
<keyword evidence="3" id="KW-0233">DNA recombination</keyword>
<evidence type="ECO:0000259" key="4">
    <source>
        <dbReference type="PROSITE" id="PS51898"/>
    </source>
</evidence>